<dbReference type="EMBL" id="BLXT01002484">
    <property type="protein sequence ID" value="GFN95176.1"/>
    <property type="molecule type" value="Genomic_DNA"/>
</dbReference>
<comment type="similarity">
    <text evidence="1">Belongs to the CC2D1 family.</text>
</comment>
<dbReference type="Pfam" id="PF21528">
    <property type="entry name" value="CC2D1A-B_DM14"/>
    <property type="match status" value="2"/>
</dbReference>
<dbReference type="AlphaFoldDB" id="A0AAV3ZIN1"/>
<evidence type="ECO:0000313" key="5">
    <source>
        <dbReference type="Proteomes" id="UP000735302"/>
    </source>
</evidence>
<feature type="compositionally biased region" description="Low complexity" evidence="2">
    <location>
        <begin position="73"/>
        <end position="83"/>
    </location>
</feature>
<dbReference type="InterPro" id="IPR039725">
    <property type="entry name" value="CC2D1A/B"/>
</dbReference>
<dbReference type="PROSITE" id="PS50004">
    <property type="entry name" value="C2"/>
    <property type="match status" value="1"/>
</dbReference>
<dbReference type="PANTHER" id="PTHR13076:SF9">
    <property type="entry name" value="COILED-COIL AND C2 DOMAIN-CONTAINING PROTEIN 1-LIKE"/>
    <property type="match status" value="1"/>
</dbReference>
<proteinExistence type="inferred from homology"/>
<accession>A0AAV3ZIN1</accession>
<feature type="domain" description="C2" evidence="3">
    <location>
        <begin position="360"/>
        <end position="493"/>
    </location>
</feature>
<protein>
    <submittedName>
        <fullName evidence="4">Coiled-coil and c2 domain-containing protein 1-like protein</fullName>
    </submittedName>
</protein>
<feature type="compositionally biased region" description="Low complexity" evidence="2">
    <location>
        <begin position="159"/>
        <end position="192"/>
    </location>
</feature>
<dbReference type="InterPro" id="IPR000008">
    <property type="entry name" value="C2_dom"/>
</dbReference>
<dbReference type="InterPro" id="IPR037772">
    <property type="entry name" value="C2_Freud"/>
</dbReference>
<dbReference type="SMART" id="SM00685">
    <property type="entry name" value="DM14"/>
    <property type="match status" value="2"/>
</dbReference>
<feature type="compositionally biased region" description="Pro residues" evidence="2">
    <location>
        <begin position="132"/>
        <end position="142"/>
    </location>
</feature>
<dbReference type="PANTHER" id="PTHR13076">
    <property type="entry name" value="COILED-COIL AND C2 DOMAIN-CONTAINING PROTEIN 1-LIKE"/>
    <property type="match status" value="1"/>
</dbReference>
<feature type="region of interest" description="Disordered" evidence="2">
    <location>
        <begin position="1"/>
        <end position="58"/>
    </location>
</feature>
<evidence type="ECO:0000256" key="2">
    <source>
        <dbReference type="SAM" id="MobiDB-lite"/>
    </source>
</evidence>
<dbReference type="CDD" id="cd08690">
    <property type="entry name" value="C2_Freud-1"/>
    <property type="match status" value="1"/>
</dbReference>
<feature type="region of interest" description="Disordered" evidence="2">
    <location>
        <begin position="70"/>
        <end position="90"/>
    </location>
</feature>
<organism evidence="4 5">
    <name type="scientific">Plakobranchus ocellatus</name>
    <dbReference type="NCBI Taxonomy" id="259542"/>
    <lineage>
        <taxon>Eukaryota</taxon>
        <taxon>Metazoa</taxon>
        <taxon>Spiralia</taxon>
        <taxon>Lophotrochozoa</taxon>
        <taxon>Mollusca</taxon>
        <taxon>Gastropoda</taxon>
        <taxon>Heterobranchia</taxon>
        <taxon>Euthyneura</taxon>
        <taxon>Panpulmonata</taxon>
        <taxon>Sacoglossa</taxon>
        <taxon>Placobranchoidea</taxon>
        <taxon>Plakobranchidae</taxon>
        <taxon>Plakobranchus</taxon>
    </lineage>
</organism>
<feature type="region of interest" description="Disordered" evidence="2">
    <location>
        <begin position="109"/>
        <end position="209"/>
    </location>
</feature>
<dbReference type="InterPro" id="IPR006608">
    <property type="entry name" value="CC2D1A/B_DM14"/>
</dbReference>
<feature type="compositionally biased region" description="Polar residues" evidence="2">
    <location>
        <begin position="11"/>
        <end position="29"/>
    </location>
</feature>
<dbReference type="Proteomes" id="UP000735302">
    <property type="component" value="Unassembled WGS sequence"/>
</dbReference>
<evidence type="ECO:0000259" key="3">
    <source>
        <dbReference type="PROSITE" id="PS50004"/>
    </source>
</evidence>
<keyword evidence="5" id="KW-1185">Reference proteome</keyword>
<comment type="caution">
    <text evidence="4">The sequence shown here is derived from an EMBL/GenBank/DDBJ whole genome shotgun (WGS) entry which is preliminary data.</text>
</comment>
<reference evidence="4 5" key="1">
    <citation type="journal article" date="2021" name="Elife">
        <title>Chloroplast acquisition without the gene transfer in kleptoplastic sea slugs, Plakobranchus ocellatus.</title>
        <authorList>
            <person name="Maeda T."/>
            <person name="Takahashi S."/>
            <person name="Yoshida T."/>
            <person name="Shimamura S."/>
            <person name="Takaki Y."/>
            <person name="Nagai Y."/>
            <person name="Toyoda A."/>
            <person name="Suzuki Y."/>
            <person name="Arimoto A."/>
            <person name="Ishii H."/>
            <person name="Satoh N."/>
            <person name="Nishiyama T."/>
            <person name="Hasebe M."/>
            <person name="Maruyama T."/>
            <person name="Minagawa J."/>
            <person name="Obokata J."/>
            <person name="Shigenobu S."/>
        </authorList>
    </citation>
    <scope>NUCLEOTIDE SEQUENCE [LARGE SCALE GENOMIC DNA]</scope>
</reference>
<evidence type="ECO:0000313" key="4">
    <source>
        <dbReference type="EMBL" id="GFN95176.1"/>
    </source>
</evidence>
<evidence type="ECO:0000256" key="1">
    <source>
        <dbReference type="ARBA" id="ARBA00010672"/>
    </source>
</evidence>
<dbReference type="InterPro" id="IPR035892">
    <property type="entry name" value="C2_domain_sf"/>
</dbReference>
<dbReference type="SUPFAM" id="SSF49562">
    <property type="entry name" value="C2 domain (Calcium/lipid-binding domain, CaLB)"/>
    <property type="match status" value="1"/>
</dbReference>
<dbReference type="Gene3D" id="2.60.40.150">
    <property type="entry name" value="C2 domain"/>
    <property type="match status" value="1"/>
</dbReference>
<dbReference type="GO" id="GO:0001227">
    <property type="term" value="F:DNA-binding transcription repressor activity, RNA polymerase II-specific"/>
    <property type="evidence" value="ECO:0007669"/>
    <property type="project" value="InterPro"/>
</dbReference>
<gene>
    <name evidence="4" type="ORF">PoB_002168200</name>
</gene>
<name>A0AAV3ZIN1_9GAST</name>
<dbReference type="SMART" id="SM00239">
    <property type="entry name" value="C2"/>
    <property type="match status" value="1"/>
</dbReference>
<sequence>MNYYLPAESVRTVSKPQVSVPVQRTSQQAAGEEAEPDLPTMSAEEEKSMFNAPDAPQSVMEALSQRLDKYKLSESSAKSAGESGKARRMGRIVKQYEDAIKMYRAGKPVDFEELPTPPGFGPIPVGSKSSPAPTPTPKPAPSPSAGAPAPKPTAEPRAEAPAPVARGASASGHSHSVPSAVSGAGSAASARPQPVQRQNTGRKSMHSRQEQQLAFLKERMGEFKQAAMQAKKNHDIEMAKQYVRMMKGMEPMIEACEAGLPVDLSQVPPSPIGGDDAEDKFVVVSAEDCQPTGDREEVFKNLQADLVRQIRLCVSNAQHYQKLGDVPAASKFQKLEQNCRRDLESLKSAYRHADPAPRFHYETRSFSMVQSNTELGDADLEMTVVRGIQYNLPSGYSEKDMDTCVKYELGFPTDEPQTGTTGTVKDTINPEYNETFRLQINRKSKGFFRYVERKGIKLEIFMKRGFFKGDKLLGTVNVKLQPLENKCTVHDSYDLMDGRKTVGGKLEVKLRIRDPLKSKQVEEVKEKWLVIDQFIRTVGSKVLINVSLLTSLYGLLALSEGTMCMEVLRLEKQMLDKQISQLKDSLSVTQTQALRRKSALIEEKLELQQKKLREGGVEAWKAYVAVVKKEAVAFEQEARQFAKLGEVQKAELMMTKKKYAEKEIAAIAAKIPNM</sequence>
<dbReference type="Pfam" id="PF00168">
    <property type="entry name" value="C2"/>
    <property type="match status" value="1"/>
</dbReference>